<evidence type="ECO:0000259" key="1">
    <source>
        <dbReference type="Pfam" id="PF08906"/>
    </source>
</evidence>
<protein>
    <submittedName>
        <fullName evidence="2">DUF1851 domain-containing protein</fullName>
    </submittedName>
</protein>
<organism evidence="2 3">
    <name type="scientific">Pseudoxanthomonas winnipegensis</name>
    <dbReference type="NCBI Taxonomy" id="2480810"/>
    <lineage>
        <taxon>Bacteria</taxon>
        <taxon>Pseudomonadati</taxon>
        <taxon>Pseudomonadota</taxon>
        <taxon>Gammaproteobacteria</taxon>
        <taxon>Lysobacterales</taxon>
        <taxon>Lysobacteraceae</taxon>
        <taxon>Pseudoxanthomonas</taxon>
    </lineage>
</organism>
<dbReference type="OrthoDB" id="8683979at2"/>
<reference evidence="2 3" key="1">
    <citation type="submission" date="2019-02" db="EMBL/GenBank/DDBJ databases">
        <title>WGS of Pseudoxanthomonas species novum from clinical isolates.</title>
        <authorList>
            <person name="Bernier A.-M."/>
            <person name="Bernard K."/>
            <person name="Vachon A."/>
        </authorList>
    </citation>
    <scope>NUCLEOTIDE SEQUENCE [LARGE SCALE GENOMIC DNA]</scope>
    <source>
        <strain evidence="2 3">NML171200</strain>
    </source>
</reference>
<dbReference type="InterPro" id="IPR015002">
    <property type="entry name" value="T6SS_Tdi1_C"/>
</dbReference>
<evidence type="ECO:0000313" key="3">
    <source>
        <dbReference type="Proteomes" id="UP000292627"/>
    </source>
</evidence>
<dbReference type="EMBL" id="SHMC01000001">
    <property type="protein sequence ID" value="TAA28364.1"/>
    <property type="molecule type" value="Genomic_DNA"/>
</dbReference>
<proteinExistence type="predicted"/>
<comment type="caution">
    <text evidence="2">The sequence shown here is derived from an EMBL/GenBank/DDBJ whole genome shotgun (WGS) entry which is preliminary data.</text>
</comment>
<name>A0A4Q8LGK8_9GAMM</name>
<dbReference type="RefSeq" id="WP_130549934.1">
    <property type="nucleotide sequence ID" value="NZ_SHMC01000001.1"/>
</dbReference>
<evidence type="ECO:0000313" key="2">
    <source>
        <dbReference type="EMBL" id="TAA28364.1"/>
    </source>
</evidence>
<dbReference type="Pfam" id="PF08906">
    <property type="entry name" value="T6SS_Tdi1_C"/>
    <property type="match status" value="1"/>
</dbReference>
<dbReference type="Proteomes" id="UP000292627">
    <property type="component" value="Unassembled WGS sequence"/>
</dbReference>
<gene>
    <name evidence="2" type="ORF">EA660_01900</name>
</gene>
<feature type="domain" description="T6SS immunity protein Tdi1 C-terminal" evidence="1">
    <location>
        <begin position="71"/>
        <end position="142"/>
    </location>
</feature>
<dbReference type="AlphaFoldDB" id="A0A4Q8LGK8"/>
<sequence length="162" mass="17283">MAITLEDLCVALGDDVDRATLLADWDWLTGGDTRPLMVGVAGDAFVQAGREQAVHFLDCVDGVLEKVADDLPEFLQRLGDAEFVAHCFRFDLVAPRLRAGEALAPGQVWSFRVPPVLGGARTSEALEPTDLATYLSLSGQLHAQVASLPPGVAIDDISIALE</sequence>
<accession>A0A4Q8LGK8</accession>